<sequence length="163" mass="17970">MPSYTLDEDSGSIFGNSRGMTLALISLVLAYIVIAVVRLWACACMLKFKRVRTVVELLHTSDPNDPYVKSIQRRFNILLGSSIISVPFGITIIYLSSRSTSPFFILIIISSAVDLAMTVRLWYQYLCARKAVQAKPMLPLHQDDIGALPVGHTSPAPSVKVEA</sequence>
<dbReference type="AlphaFoldDB" id="A0A5C3LTQ4"/>
<protein>
    <submittedName>
        <fullName evidence="2">Uncharacterized protein</fullName>
    </submittedName>
</protein>
<evidence type="ECO:0000313" key="2">
    <source>
        <dbReference type="EMBL" id="TFK36494.1"/>
    </source>
</evidence>
<feature type="transmembrane region" description="Helical" evidence="1">
    <location>
        <begin position="103"/>
        <end position="123"/>
    </location>
</feature>
<dbReference type="EMBL" id="ML213613">
    <property type="protein sequence ID" value="TFK36494.1"/>
    <property type="molecule type" value="Genomic_DNA"/>
</dbReference>
<feature type="transmembrane region" description="Helical" evidence="1">
    <location>
        <begin position="20"/>
        <end position="41"/>
    </location>
</feature>
<keyword evidence="3" id="KW-1185">Reference proteome</keyword>
<keyword evidence="1" id="KW-1133">Transmembrane helix</keyword>
<keyword evidence="1" id="KW-0812">Transmembrane</keyword>
<proteinExistence type="predicted"/>
<reference evidence="2 3" key="1">
    <citation type="journal article" date="2019" name="Nat. Ecol. Evol.">
        <title>Megaphylogeny resolves global patterns of mushroom evolution.</title>
        <authorList>
            <person name="Varga T."/>
            <person name="Krizsan K."/>
            <person name="Foldi C."/>
            <person name="Dima B."/>
            <person name="Sanchez-Garcia M."/>
            <person name="Sanchez-Ramirez S."/>
            <person name="Szollosi G.J."/>
            <person name="Szarkandi J.G."/>
            <person name="Papp V."/>
            <person name="Albert L."/>
            <person name="Andreopoulos W."/>
            <person name="Angelini C."/>
            <person name="Antonin V."/>
            <person name="Barry K.W."/>
            <person name="Bougher N.L."/>
            <person name="Buchanan P."/>
            <person name="Buyck B."/>
            <person name="Bense V."/>
            <person name="Catcheside P."/>
            <person name="Chovatia M."/>
            <person name="Cooper J."/>
            <person name="Damon W."/>
            <person name="Desjardin D."/>
            <person name="Finy P."/>
            <person name="Geml J."/>
            <person name="Haridas S."/>
            <person name="Hughes K."/>
            <person name="Justo A."/>
            <person name="Karasinski D."/>
            <person name="Kautmanova I."/>
            <person name="Kiss B."/>
            <person name="Kocsube S."/>
            <person name="Kotiranta H."/>
            <person name="LaButti K.M."/>
            <person name="Lechner B.E."/>
            <person name="Liimatainen K."/>
            <person name="Lipzen A."/>
            <person name="Lukacs Z."/>
            <person name="Mihaltcheva S."/>
            <person name="Morgado L.N."/>
            <person name="Niskanen T."/>
            <person name="Noordeloos M.E."/>
            <person name="Ohm R.A."/>
            <person name="Ortiz-Santana B."/>
            <person name="Ovrebo C."/>
            <person name="Racz N."/>
            <person name="Riley R."/>
            <person name="Savchenko A."/>
            <person name="Shiryaev A."/>
            <person name="Soop K."/>
            <person name="Spirin V."/>
            <person name="Szebenyi C."/>
            <person name="Tomsovsky M."/>
            <person name="Tulloss R.E."/>
            <person name="Uehling J."/>
            <person name="Grigoriev I.V."/>
            <person name="Vagvolgyi C."/>
            <person name="Papp T."/>
            <person name="Martin F.M."/>
            <person name="Miettinen O."/>
            <person name="Hibbett D.S."/>
            <person name="Nagy L.G."/>
        </authorList>
    </citation>
    <scope>NUCLEOTIDE SEQUENCE [LARGE SCALE GENOMIC DNA]</scope>
    <source>
        <strain evidence="2 3">CBS 166.37</strain>
    </source>
</reference>
<evidence type="ECO:0000256" key="1">
    <source>
        <dbReference type="SAM" id="Phobius"/>
    </source>
</evidence>
<keyword evidence="1" id="KW-0472">Membrane</keyword>
<feature type="transmembrane region" description="Helical" evidence="1">
    <location>
        <begin position="77"/>
        <end position="97"/>
    </location>
</feature>
<name>A0A5C3LTQ4_9AGAR</name>
<gene>
    <name evidence="2" type="ORF">BDQ12DRAFT_686491</name>
</gene>
<dbReference type="Proteomes" id="UP000308652">
    <property type="component" value="Unassembled WGS sequence"/>
</dbReference>
<accession>A0A5C3LTQ4</accession>
<organism evidence="2 3">
    <name type="scientific">Crucibulum laeve</name>
    <dbReference type="NCBI Taxonomy" id="68775"/>
    <lineage>
        <taxon>Eukaryota</taxon>
        <taxon>Fungi</taxon>
        <taxon>Dikarya</taxon>
        <taxon>Basidiomycota</taxon>
        <taxon>Agaricomycotina</taxon>
        <taxon>Agaricomycetes</taxon>
        <taxon>Agaricomycetidae</taxon>
        <taxon>Agaricales</taxon>
        <taxon>Agaricineae</taxon>
        <taxon>Nidulariaceae</taxon>
        <taxon>Crucibulum</taxon>
    </lineage>
</organism>
<evidence type="ECO:0000313" key="3">
    <source>
        <dbReference type="Proteomes" id="UP000308652"/>
    </source>
</evidence>